<dbReference type="Proteomes" id="UP000199076">
    <property type="component" value="Unassembled WGS sequence"/>
</dbReference>
<dbReference type="AlphaFoldDB" id="A0A1G7IYE2"/>
<evidence type="ECO:0000313" key="1">
    <source>
        <dbReference type="EMBL" id="SDF17680.1"/>
    </source>
</evidence>
<dbReference type="RefSeq" id="WP_092689671.1">
    <property type="nucleotide sequence ID" value="NZ_FNBK01000004.1"/>
</dbReference>
<sequence>MLRDEFEAVGDRDPEDLLAAYEAVLTDIIDDQGIETVAAETGIDEERLSALVDDESPDLTLEEAAAILATDPDRPDADFLVADARDILMMGMSTAVLDVEAIQSGIDSQLEAKEIQQKVEGRYPMTIAEYALLHGYIESKK</sequence>
<accession>A0A1G7IYE2</accession>
<name>A0A1G7IYE2_9EURY</name>
<dbReference type="OrthoDB" id="306692at2157"/>
<organism evidence="1 2">
    <name type="scientific">Halorientalis regularis</name>
    <dbReference type="NCBI Taxonomy" id="660518"/>
    <lineage>
        <taxon>Archaea</taxon>
        <taxon>Methanobacteriati</taxon>
        <taxon>Methanobacteriota</taxon>
        <taxon>Stenosarchaea group</taxon>
        <taxon>Halobacteria</taxon>
        <taxon>Halobacteriales</taxon>
        <taxon>Haloarculaceae</taxon>
        <taxon>Halorientalis</taxon>
    </lineage>
</organism>
<dbReference type="STRING" id="660518.SAMN05216218_104131"/>
<gene>
    <name evidence="1" type="ORF">SAMN05216218_104131</name>
</gene>
<proteinExistence type="predicted"/>
<dbReference type="EMBL" id="FNBK01000004">
    <property type="protein sequence ID" value="SDF17680.1"/>
    <property type="molecule type" value="Genomic_DNA"/>
</dbReference>
<protein>
    <submittedName>
        <fullName evidence="1">Uncharacterized protein</fullName>
    </submittedName>
</protein>
<keyword evidence="2" id="KW-1185">Reference proteome</keyword>
<reference evidence="2" key="1">
    <citation type="submission" date="2016-10" db="EMBL/GenBank/DDBJ databases">
        <authorList>
            <person name="Varghese N."/>
            <person name="Submissions S."/>
        </authorList>
    </citation>
    <scope>NUCLEOTIDE SEQUENCE [LARGE SCALE GENOMIC DNA]</scope>
    <source>
        <strain evidence="2">IBRC-M 10760</strain>
    </source>
</reference>
<evidence type="ECO:0000313" key="2">
    <source>
        <dbReference type="Proteomes" id="UP000199076"/>
    </source>
</evidence>
<dbReference type="Pfam" id="PF19104">
    <property type="entry name" value="DUF5791"/>
    <property type="match status" value="1"/>
</dbReference>
<dbReference type="InterPro" id="IPR043809">
    <property type="entry name" value="DUF5791"/>
</dbReference>